<evidence type="ECO:0000256" key="1">
    <source>
        <dbReference type="SAM" id="MobiDB-lite"/>
    </source>
</evidence>
<feature type="domain" description="Immunity protein 35" evidence="2">
    <location>
        <begin position="61"/>
        <end position="126"/>
    </location>
</feature>
<evidence type="ECO:0000313" key="4">
    <source>
        <dbReference type="Proteomes" id="UP000624709"/>
    </source>
</evidence>
<dbReference type="Proteomes" id="UP000624709">
    <property type="component" value="Unassembled WGS sequence"/>
</dbReference>
<gene>
    <name evidence="3" type="ORF">Apa02nite_099670</name>
</gene>
<name>A0ABQ4BT49_9ACTN</name>
<protein>
    <recommendedName>
        <fullName evidence="2">Immunity protein 35 domain-containing protein</fullName>
    </recommendedName>
</protein>
<dbReference type="InterPro" id="IPR029082">
    <property type="entry name" value="Imm35"/>
</dbReference>
<evidence type="ECO:0000313" key="3">
    <source>
        <dbReference type="EMBL" id="GIE73859.1"/>
    </source>
</evidence>
<feature type="region of interest" description="Disordered" evidence="1">
    <location>
        <begin position="123"/>
        <end position="144"/>
    </location>
</feature>
<keyword evidence="4" id="KW-1185">Reference proteome</keyword>
<accession>A0ABQ4BT49</accession>
<organism evidence="3 4">
    <name type="scientific">Actinoplanes palleronii</name>
    <dbReference type="NCBI Taxonomy" id="113570"/>
    <lineage>
        <taxon>Bacteria</taxon>
        <taxon>Bacillati</taxon>
        <taxon>Actinomycetota</taxon>
        <taxon>Actinomycetes</taxon>
        <taxon>Micromonosporales</taxon>
        <taxon>Micromonosporaceae</taxon>
        <taxon>Actinoplanes</taxon>
    </lineage>
</organism>
<dbReference type="EMBL" id="BOMS01000192">
    <property type="protein sequence ID" value="GIE73859.1"/>
    <property type="molecule type" value="Genomic_DNA"/>
</dbReference>
<dbReference type="Pfam" id="PF15567">
    <property type="entry name" value="Imm35"/>
    <property type="match status" value="1"/>
</dbReference>
<evidence type="ECO:0000259" key="2">
    <source>
        <dbReference type="Pfam" id="PF15567"/>
    </source>
</evidence>
<reference evidence="3 4" key="1">
    <citation type="submission" date="2021-01" db="EMBL/GenBank/DDBJ databases">
        <title>Whole genome shotgun sequence of Actinoplanes palleronii NBRC 14916.</title>
        <authorList>
            <person name="Komaki H."/>
            <person name="Tamura T."/>
        </authorList>
    </citation>
    <scope>NUCLEOTIDE SEQUENCE [LARGE SCALE GENOMIC DNA]</scope>
    <source>
        <strain evidence="3 4">NBRC 14916</strain>
    </source>
</reference>
<proteinExistence type="predicted"/>
<sequence>MTAGLGARASRIEVRLVDVAGWSARTSAGRGCHDGFRTGGATEAYKIMVLKRPDQGVVLQDAYQRAQELLDETVRRDTGDVVIVSCTEFPSSWVFGYQTRRFMRGDVMASMVGNGPVVVPKSGAEPYTGGSGTPIAEQVGENPV</sequence>
<comment type="caution">
    <text evidence="3">The sequence shown here is derived from an EMBL/GenBank/DDBJ whole genome shotgun (WGS) entry which is preliminary data.</text>
</comment>